<proteinExistence type="predicted"/>
<gene>
    <name evidence="5" type="primary">LOC103506385</name>
</gene>
<dbReference type="PaxDb" id="121845-A0A1S4E7V1"/>
<evidence type="ECO:0000313" key="4">
    <source>
        <dbReference type="Proteomes" id="UP000079169"/>
    </source>
</evidence>
<keyword evidence="4" id="KW-1185">Reference proteome</keyword>
<evidence type="ECO:0000256" key="2">
    <source>
        <dbReference type="SAM" id="MobiDB-lite"/>
    </source>
</evidence>
<evidence type="ECO:0000256" key="3">
    <source>
        <dbReference type="SAM" id="Phobius"/>
    </source>
</evidence>
<reference evidence="5" key="1">
    <citation type="submission" date="2025-08" db="UniProtKB">
        <authorList>
            <consortium name="RefSeq"/>
        </authorList>
    </citation>
    <scope>IDENTIFICATION</scope>
</reference>
<keyword evidence="3" id="KW-0812">Transmembrane</keyword>
<feature type="region of interest" description="Disordered" evidence="2">
    <location>
        <begin position="364"/>
        <end position="384"/>
    </location>
</feature>
<accession>A0A1S4E7V1</accession>
<sequence>MAFLLWNMFITESNTVACQFCQHNRPRPVPLTSFFSCNSCLKENSFCEYVQSKYCLLILLLTAIVTLLVLWNLLKRKNHEESSIVSEKEEDIIIEKLISKLKTRDEFIFKDNQSKYIKNCRMVCDDVPKADKQSFDLPQDDENSKKEDMKLAAELIETLEKETFQNSEVQDLDEKIKSIEATIKYMKSKMDSKGVGDDSIIELNKQKEIGEKFEDKKDKTTSTELNVISKTILADFEDNLNLSYNENTKISNIEKSDVDEIEYKDNFFERDLKTDLKRKIGDLKQKRKHKLEPNVAKSNTILLSKPKLYSETGKHFEEKKKEIPSTEQDIISQDIKANLEDKINSTYTENKVNNNLEKAVKEKVVNQKPNQSESLEKTKENSQNFQEDLKNMLDKYFSGQSSTLKIRKEKKYDEEKNNENYQVPYPGEEKND</sequence>
<feature type="region of interest" description="Disordered" evidence="2">
    <location>
        <begin position="406"/>
        <end position="432"/>
    </location>
</feature>
<dbReference type="RefSeq" id="XP_017298273.1">
    <property type="nucleotide sequence ID" value="XM_017442784.2"/>
</dbReference>
<keyword evidence="3" id="KW-1133">Transmembrane helix</keyword>
<dbReference type="AlphaFoldDB" id="A0A1S4E7V1"/>
<dbReference type="KEGG" id="dci:103506385"/>
<evidence type="ECO:0000256" key="1">
    <source>
        <dbReference type="SAM" id="Coils"/>
    </source>
</evidence>
<name>A0A1S4E7V1_DIACI</name>
<dbReference type="Proteomes" id="UP000079169">
    <property type="component" value="Unplaced"/>
</dbReference>
<dbReference type="GeneID" id="103506385"/>
<keyword evidence="3" id="KW-0472">Membrane</keyword>
<evidence type="ECO:0000313" key="5">
    <source>
        <dbReference type="RefSeq" id="XP_017298273.1"/>
    </source>
</evidence>
<organism evidence="4 5">
    <name type="scientific">Diaphorina citri</name>
    <name type="common">Asian citrus psyllid</name>
    <dbReference type="NCBI Taxonomy" id="121845"/>
    <lineage>
        <taxon>Eukaryota</taxon>
        <taxon>Metazoa</taxon>
        <taxon>Ecdysozoa</taxon>
        <taxon>Arthropoda</taxon>
        <taxon>Hexapoda</taxon>
        <taxon>Insecta</taxon>
        <taxon>Pterygota</taxon>
        <taxon>Neoptera</taxon>
        <taxon>Paraneoptera</taxon>
        <taxon>Hemiptera</taxon>
        <taxon>Sternorrhyncha</taxon>
        <taxon>Psylloidea</taxon>
        <taxon>Psyllidae</taxon>
        <taxon>Diaphorininae</taxon>
        <taxon>Diaphorina</taxon>
    </lineage>
</organism>
<protein>
    <submittedName>
        <fullName evidence="5">Uncharacterized protein LOC103506385</fullName>
    </submittedName>
</protein>
<feature type="transmembrane region" description="Helical" evidence="3">
    <location>
        <begin position="54"/>
        <end position="74"/>
    </location>
</feature>
<keyword evidence="1" id="KW-0175">Coiled coil</keyword>
<feature type="coiled-coil region" evidence="1">
    <location>
        <begin position="142"/>
        <end position="189"/>
    </location>
</feature>